<evidence type="ECO:0000256" key="1">
    <source>
        <dbReference type="SAM" id="SignalP"/>
    </source>
</evidence>
<organism evidence="2">
    <name type="scientific">Ixodes ricinus</name>
    <name type="common">Common tick</name>
    <name type="synonym">Acarus ricinus</name>
    <dbReference type="NCBI Taxonomy" id="34613"/>
    <lineage>
        <taxon>Eukaryota</taxon>
        <taxon>Metazoa</taxon>
        <taxon>Ecdysozoa</taxon>
        <taxon>Arthropoda</taxon>
        <taxon>Chelicerata</taxon>
        <taxon>Arachnida</taxon>
        <taxon>Acari</taxon>
        <taxon>Parasitiformes</taxon>
        <taxon>Ixodida</taxon>
        <taxon>Ixodoidea</taxon>
        <taxon>Ixodidae</taxon>
        <taxon>Ixodinae</taxon>
        <taxon>Ixodes</taxon>
    </lineage>
</organism>
<keyword evidence="1" id="KW-0732">Signal</keyword>
<sequence length="95" mass="10708">MEAHLLASAAWRSLAAWITSVHWWHLRSSSLLSAPRVAMKRAISWSEGNWATCLTSHLAAFTWPRRKAAIRHDTRRLSMLSMSAWAATSSCTTSR</sequence>
<name>A0A6B0U3Y1_IXORI</name>
<protein>
    <recommendedName>
        <fullName evidence="3">Secreted protein</fullName>
    </recommendedName>
</protein>
<dbReference type="EMBL" id="GIFC01005106">
    <property type="protein sequence ID" value="MXU87189.1"/>
    <property type="molecule type" value="Transcribed_RNA"/>
</dbReference>
<accession>A0A6B0U3Y1</accession>
<dbReference type="AlphaFoldDB" id="A0A6B0U3Y1"/>
<evidence type="ECO:0000313" key="2">
    <source>
        <dbReference type="EMBL" id="MXU87189.1"/>
    </source>
</evidence>
<feature type="chain" id="PRO_5025679745" description="Secreted protein" evidence="1">
    <location>
        <begin position="16"/>
        <end position="95"/>
    </location>
</feature>
<reference evidence="2" key="1">
    <citation type="submission" date="2019-12" db="EMBL/GenBank/DDBJ databases">
        <title>An insight into the sialome of adult female Ixodes ricinus ticks feeding for 6 days.</title>
        <authorList>
            <person name="Perner J."/>
            <person name="Ribeiro J.M.C."/>
        </authorList>
    </citation>
    <scope>NUCLEOTIDE SEQUENCE</scope>
    <source>
        <strain evidence="2">Semi-engorged</strain>
        <tissue evidence="2">Salivary glands</tissue>
    </source>
</reference>
<proteinExistence type="predicted"/>
<feature type="signal peptide" evidence="1">
    <location>
        <begin position="1"/>
        <end position="15"/>
    </location>
</feature>
<evidence type="ECO:0008006" key="3">
    <source>
        <dbReference type="Google" id="ProtNLM"/>
    </source>
</evidence>